<evidence type="ECO:0000313" key="4">
    <source>
        <dbReference type="Proteomes" id="UP000182725"/>
    </source>
</evidence>
<feature type="transmembrane region" description="Helical" evidence="1">
    <location>
        <begin position="149"/>
        <end position="170"/>
    </location>
</feature>
<dbReference type="Proteomes" id="UP000182725">
    <property type="component" value="Unassembled WGS sequence"/>
</dbReference>
<dbReference type="EMBL" id="FNTV01000001">
    <property type="protein sequence ID" value="SEE74975.1"/>
    <property type="molecule type" value="Genomic_DNA"/>
</dbReference>
<accession>A0A1H5LD58</accession>
<dbReference type="InterPro" id="IPR009597">
    <property type="entry name" value="DUF1206"/>
</dbReference>
<dbReference type="RefSeq" id="WP_083360749.1">
    <property type="nucleotide sequence ID" value="NZ_FNTV01000001.1"/>
</dbReference>
<keyword evidence="1" id="KW-1133">Transmembrane helix</keyword>
<feature type="transmembrane region" description="Helical" evidence="1">
    <location>
        <begin position="109"/>
        <end position="129"/>
    </location>
</feature>
<feature type="transmembrane region" description="Helical" evidence="1">
    <location>
        <begin position="65"/>
        <end position="88"/>
    </location>
</feature>
<keyword evidence="1" id="KW-0812">Transmembrane</keyword>
<feature type="transmembrane region" description="Helical" evidence="1">
    <location>
        <begin position="22"/>
        <end position="45"/>
    </location>
</feature>
<sequence length="269" mass="27144">MNAGQDARSAAGKAGNSPALTIVARIGFAGSGLMHLLMGYLAIRIARHHGGESDQSGAFAEMAKLPGGLILVWISVVGLAALALWLLLQAGLGIGSSSKKRWARSLVSFGKAVAYAALAATALALALRHPTDSTASAQQASGTILSLPGGQALLIAVGLTTAGIGGYFIYKGARKKFREDISLPAGRAGKAVDLMGMAGYIAKGVAIVTLGILFVVAAVKVDPNDASGLDGALKALAALPLGEAILTLIGAGLIAFGLYSFARAKLARL</sequence>
<keyword evidence="1" id="KW-0472">Membrane</keyword>
<dbReference type="Pfam" id="PF06724">
    <property type="entry name" value="DUF1206"/>
    <property type="match status" value="3"/>
</dbReference>
<evidence type="ECO:0000313" key="3">
    <source>
        <dbReference type="EMBL" id="SEE74975.1"/>
    </source>
</evidence>
<protein>
    <recommendedName>
        <fullName evidence="2">DUF1206 domain-containing protein</fullName>
    </recommendedName>
</protein>
<feature type="transmembrane region" description="Helical" evidence="1">
    <location>
        <begin position="191"/>
        <end position="219"/>
    </location>
</feature>
<feature type="domain" description="DUF1206" evidence="2">
    <location>
        <begin position="109"/>
        <end position="174"/>
    </location>
</feature>
<organism evidence="3 4">
    <name type="scientific">Arthrobacter alpinus</name>
    <dbReference type="NCBI Taxonomy" id="656366"/>
    <lineage>
        <taxon>Bacteria</taxon>
        <taxon>Bacillati</taxon>
        <taxon>Actinomycetota</taxon>
        <taxon>Actinomycetes</taxon>
        <taxon>Micrococcales</taxon>
        <taxon>Micrococcaceae</taxon>
        <taxon>Arthrobacter</taxon>
    </lineage>
</organism>
<gene>
    <name evidence="3" type="ORF">SAMN04489740_2410</name>
</gene>
<dbReference type="AlphaFoldDB" id="A0A1H5LD58"/>
<feature type="domain" description="DUF1206" evidence="2">
    <location>
        <begin position="26"/>
        <end position="90"/>
    </location>
</feature>
<feature type="domain" description="DUF1206" evidence="2">
    <location>
        <begin position="198"/>
        <end position="265"/>
    </location>
</feature>
<proteinExistence type="predicted"/>
<evidence type="ECO:0000259" key="2">
    <source>
        <dbReference type="Pfam" id="PF06724"/>
    </source>
</evidence>
<feature type="transmembrane region" description="Helical" evidence="1">
    <location>
        <begin position="239"/>
        <end position="262"/>
    </location>
</feature>
<evidence type="ECO:0000256" key="1">
    <source>
        <dbReference type="SAM" id="Phobius"/>
    </source>
</evidence>
<reference evidence="3 4" key="1">
    <citation type="submission" date="2016-10" db="EMBL/GenBank/DDBJ databases">
        <authorList>
            <person name="de Groot N.N."/>
        </authorList>
    </citation>
    <scope>NUCLEOTIDE SEQUENCE [LARGE SCALE GENOMIC DNA]</scope>
    <source>
        <strain evidence="3 4">DSM 22274</strain>
    </source>
</reference>
<name>A0A1H5LD58_9MICC</name>